<evidence type="ECO:0000313" key="5">
    <source>
        <dbReference type="EMBL" id="EDO29829.1"/>
    </source>
</evidence>
<dbReference type="InterPro" id="IPR009374">
    <property type="entry name" value="eIF3k"/>
</dbReference>
<sequence>SQVHENAYDLDANLAVLKLYQFNPAYSQTSVISQILLKALMNLPNADFIMCRCVIDDAIQQDLTIKKVILLAERLETCAFTSAWQFIKEEASLVDGVTGFHDAIRNYITYVIGVTYQTIEESLASELLGGLQGAQLQDWIKAKGWMSSDDGTIYVTNQEAHIKSKNIAEKIDFASEFCNIC</sequence>
<dbReference type="EMBL" id="DS470257">
    <property type="protein sequence ID" value="EDO29829.1"/>
    <property type="molecule type" value="Genomic_DNA"/>
</dbReference>
<feature type="non-terminal residue" evidence="5">
    <location>
        <position position="1"/>
    </location>
</feature>
<dbReference type="InterPro" id="IPR033464">
    <property type="entry name" value="CSN8_PSD8_EIF3K"/>
</dbReference>
<dbReference type="PhylomeDB" id="A7T2I5"/>
<gene>
    <name evidence="5" type="ORF">NEMVEDRAFT_v1g143158</name>
</gene>
<dbReference type="Pfam" id="PF10075">
    <property type="entry name" value="CSN8_PSD8_EIF3K"/>
    <property type="match status" value="1"/>
</dbReference>
<dbReference type="GO" id="GO:0005852">
    <property type="term" value="C:eukaryotic translation initiation factor 3 complex"/>
    <property type="evidence" value="ECO:0000318"/>
    <property type="project" value="GO_Central"/>
</dbReference>
<organism evidence="5 6">
    <name type="scientific">Nematostella vectensis</name>
    <name type="common">Starlet sea anemone</name>
    <dbReference type="NCBI Taxonomy" id="45351"/>
    <lineage>
        <taxon>Eukaryota</taxon>
        <taxon>Metazoa</taxon>
        <taxon>Cnidaria</taxon>
        <taxon>Anthozoa</taxon>
        <taxon>Hexacorallia</taxon>
        <taxon>Actiniaria</taxon>
        <taxon>Edwardsiidae</taxon>
        <taxon>Nematostella</taxon>
    </lineage>
</organism>
<dbReference type="GO" id="GO:0043022">
    <property type="term" value="F:ribosome binding"/>
    <property type="evidence" value="ECO:0007669"/>
    <property type="project" value="InterPro"/>
</dbReference>
<dbReference type="HOGENOM" id="CLU_076723_1_0_1"/>
<dbReference type="SUPFAM" id="SSF46785">
    <property type="entry name" value="Winged helix' DNA-binding domain"/>
    <property type="match status" value="1"/>
</dbReference>
<evidence type="ECO:0000313" key="6">
    <source>
        <dbReference type="Proteomes" id="UP000001593"/>
    </source>
</evidence>
<dbReference type="InterPro" id="IPR036388">
    <property type="entry name" value="WH-like_DNA-bd_sf"/>
</dbReference>
<proteinExistence type="predicted"/>
<dbReference type="InterPro" id="IPR036390">
    <property type="entry name" value="WH_DNA-bd_sf"/>
</dbReference>
<dbReference type="PANTHER" id="PTHR13022">
    <property type="entry name" value="EUKARYOTIC TRANSLATION INITIATION FACTOR 3 SUBUNIT 11"/>
    <property type="match status" value="1"/>
</dbReference>
<dbReference type="PANTHER" id="PTHR13022:SF0">
    <property type="entry name" value="EUKARYOTIC TRANSLATION INITIATION FACTOR 3 SUBUNIT K"/>
    <property type="match status" value="1"/>
</dbReference>
<dbReference type="OMA" id="WKHQGQG"/>
<dbReference type="SUPFAM" id="SSF48371">
    <property type="entry name" value="ARM repeat"/>
    <property type="match status" value="1"/>
</dbReference>
<accession>A7T2I5</accession>
<keyword evidence="1" id="KW-0963">Cytoplasm</keyword>
<dbReference type="FunFam" id="1.10.10.10:FF:001341">
    <property type="entry name" value="Eukaryotic translation initiation factor 3 subunit K"/>
    <property type="match status" value="1"/>
</dbReference>
<feature type="domain" description="PCI" evidence="4">
    <location>
        <begin position="8"/>
        <end position="170"/>
    </location>
</feature>
<dbReference type="Proteomes" id="UP000001593">
    <property type="component" value="Unassembled WGS sequence"/>
</dbReference>
<keyword evidence="6" id="KW-1185">Reference proteome</keyword>
<evidence type="ECO:0000256" key="3">
    <source>
        <dbReference type="ARBA" id="ARBA00022917"/>
    </source>
</evidence>
<dbReference type="InterPro" id="IPR016024">
    <property type="entry name" value="ARM-type_fold"/>
</dbReference>
<dbReference type="Gene3D" id="1.10.10.10">
    <property type="entry name" value="Winged helix-like DNA-binding domain superfamily/Winged helix DNA-binding domain"/>
    <property type="match status" value="1"/>
</dbReference>
<dbReference type="KEGG" id="nve:5500489"/>
<evidence type="ECO:0000256" key="2">
    <source>
        <dbReference type="ARBA" id="ARBA00022540"/>
    </source>
</evidence>
<evidence type="ECO:0000259" key="4">
    <source>
        <dbReference type="PROSITE" id="PS50250"/>
    </source>
</evidence>
<reference evidence="5 6" key="1">
    <citation type="journal article" date="2007" name="Science">
        <title>Sea anemone genome reveals ancestral eumetazoan gene repertoire and genomic organization.</title>
        <authorList>
            <person name="Putnam N.H."/>
            <person name="Srivastava M."/>
            <person name="Hellsten U."/>
            <person name="Dirks B."/>
            <person name="Chapman J."/>
            <person name="Salamov A."/>
            <person name="Terry A."/>
            <person name="Shapiro H."/>
            <person name="Lindquist E."/>
            <person name="Kapitonov V.V."/>
            <person name="Jurka J."/>
            <person name="Genikhovich G."/>
            <person name="Grigoriev I.V."/>
            <person name="Lucas S.M."/>
            <person name="Steele R.E."/>
            <person name="Finnerty J.R."/>
            <person name="Technau U."/>
            <person name="Martindale M.Q."/>
            <person name="Rokhsar D.S."/>
        </authorList>
    </citation>
    <scope>NUCLEOTIDE SEQUENCE [LARGE SCALE GENOMIC DNA]</scope>
    <source>
        <strain evidence="6">CH2 X CH6</strain>
    </source>
</reference>
<dbReference type="GO" id="GO:0003743">
    <property type="term" value="F:translation initiation factor activity"/>
    <property type="evidence" value="ECO:0007669"/>
    <property type="project" value="UniProtKB-KW"/>
</dbReference>
<protein>
    <recommendedName>
        <fullName evidence="4">PCI domain-containing protein</fullName>
    </recommendedName>
</protein>
<keyword evidence="2" id="KW-0396">Initiation factor</keyword>
<dbReference type="InterPro" id="IPR000717">
    <property type="entry name" value="PCI_dom"/>
</dbReference>
<dbReference type="InterPro" id="IPR016020">
    <property type="entry name" value="Transl_init_fac_sub12_N_euk"/>
</dbReference>
<dbReference type="AlphaFoldDB" id="A7T2I5"/>
<dbReference type="Gene3D" id="1.25.40.250">
    <property type="entry name" value="ARM repeat, domain 1"/>
    <property type="match status" value="1"/>
</dbReference>
<name>A7T2I5_NEMVE</name>
<dbReference type="STRING" id="45351.A7T2I5"/>
<dbReference type="InParanoid" id="A7T2I5"/>
<keyword evidence="3" id="KW-0648">Protein biosynthesis</keyword>
<dbReference type="eggNOG" id="KOG3252">
    <property type="taxonomic scope" value="Eukaryota"/>
</dbReference>
<evidence type="ECO:0000256" key="1">
    <source>
        <dbReference type="ARBA" id="ARBA00022490"/>
    </source>
</evidence>
<dbReference type="GO" id="GO:0006446">
    <property type="term" value="P:regulation of translational initiation"/>
    <property type="evidence" value="ECO:0007669"/>
    <property type="project" value="InterPro"/>
</dbReference>
<dbReference type="PROSITE" id="PS50250">
    <property type="entry name" value="PCI"/>
    <property type="match status" value="1"/>
</dbReference>